<proteinExistence type="predicted"/>
<keyword evidence="3" id="KW-1185">Reference proteome</keyword>
<dbReference type="GO" id="GO:0016787">
    <property type="term" value="F:hydrolase activity"/>
    <property type="evidence" value="ECO:0007669"/>
    <property type="project" value="UniProtKB-KW"/>
</dbReference>
<sequence>MHERTTAQTREVRRCDHTTIRYSASGPLDGPAVVFIHGWGCNRTDFDAVTAFLPDHCRVLAVDLAEHGGSRSTRDDWTMAEFARDAAAVLAAEGVTSCTVVGHSLGAAVAVELGRQLPDVVTHVVALDGLHYLALFPPQTEEHVEAVLRPFREDFTAAMRGMVASGSPPGTDPALNDTYVAKMAAVRQPAGLRSLEGLVRWHMDDALAELTQPVTVFGVRALVSPEAVARYGDRIRFELVDLGTHHFPVESPERTAALVAGVVGA</sequence>
<evidence type="ECO:0000313" key="2">
    <source>
        <dbReference type="EMBL" id="GAA0900414.1"/>
    </source>
</evidence>
<keyword evidence="2" id="KW-0378">Hydrolase</keyword>
<dbReference type="InterPro" id="IPR050266">
    <property type="entry name" value="AB_hydrolase_sf"/>
</dbReference>
<comment type="caution">
    <text evidence="2">The sequence shown here is derived from an EMBL/GenBank/DDBJ whole genome shotgun (WGS) entry which is preliminary data.</text>
</comment>
<dbReference type="InterPro" id="IPR000073">
    <property type="entry name" value="AB_hydrolase_1"/>
</dbReference>
<gene>
    <name evidence="2" type="ORF">GCM10009559_66340</name>
</gene>
<reference evidence="3" key="1">
    <citation type="journal article" date="2019" name="Int. J. Syst. Evol. Microbiol.">
        <title>The Global Catalogue of Microorganisms (GCM) 10K type strain sequencing project: providing services to taxonomists for standard genome sequencing and annotation.</title>
        <authorList>
            <consortium name="The Broad Institute Genomics Platform"/>
            <consortium name="The Broad Institute Genome Sequencing Center for Infectious Disease"/>
            <person name="Wu L."/>
            <person name="Ma J."/>
        </authorList>
    </citation>
    <scope>NUCLEOTIDE SEQUENCE [LARGE SCALE GENOMIC DNA]</scope>
    <source>
        <strain evidence="3">JCM 11117</strain>
    </source>
</reference>
<dbReference type="RefSeq" id="WP_343945672.1">
    <property type="nucleotide sequence ID" value="NZ_BAAAHP010000219.1"/>
</dbReference>
<evidence type="ECO:0000259" key="1">
    <source>
        <dbReference type="Pfam" id="PF12697"/>
    </source>
</evidence>
<accession>A0ABP3YSM1</accession>
<dbReference type="SUPFAM" id="SSF53474">
    <property type="entry name" value="alpha/beta-Hydrolases"/>
    <property type="match status" value="1"/>
</dbReference>
<dbReference type="Gene3D" id="3.40.50.1820">
    <property type="entry name" value="alpha/beta hydrolase"/>
    <property type="match status" value="1"/>
</dbReference>
<dbReference type="Pfam" id="PF12697">
    <property type="entry name" value="Abhydrolase_6"/>
    <property type="match status" value="1"/>
</dbReference>
<organism evidence="2 3">
    <name type="scientific">Pseudonocardia zijingensis</name>
    <dbReference type="NCBI Taxonomy" id="153376"/>
    <lineage>
        <taxon>Bacteria</taxon>
        <taxon>Bacillati</taxon>
        <taxon>Actinomycetota</taxon>
        <taxon>Actinomycetes</taxon>
        <taxon>Pseudonocardiales</taxon>
        <taxon>Pseudonocardiaceae</taxon>
        <taxon>Pseudonocardia</taxon>
    </lineage>
</organism>
<evidence type="ECO:0000313" key="3">
    <source>
        <dbReference type="Proteomes" id="UP001499967"/>
    </source>
</evidence>
<protein>
    <submittedName>
        <fullName evidence="2">Alpha/beta hydrolase</fullName>
    </submittedName>
</protein>
<dbReference type="InterPro" id="IPR029058">
    <property type="entry name" value="AB_hydrolase_fold"/>
</dbReference>
<dbReference type="PANTHER" id="PTHR43798:SF33">
    <property type="entry name" value="HYDROLASE, PUTATIVE (AFU_ORTHOLOGUE AFUA_2G14860)-RELATED"/>
    <property type="match status" value="1"/>
</dbReference>
<dbReference type="EMBL" id="BAAAHP010000219">
    <property type="protein sequence ID" value="GAA0900414.1"/>
    <property type="molecule type" value="Genomic_DNA"/>
</dbReference>
<dbReference type="PANTHER" id="PTHR43798">
    <property type="entry name" value="MONOACYLGLYCEROL LIPASE"/>
    <property type="match status" value="1"/>
</dbReference>
<name>A0ABP3YSM1_9PSEU</name>
<feature type="domain" description="AB hydrolase-1" evidence="1">
    <location>
        <begin position="33"/>
        <end position="257"/>
    </location>
</feature>
<dbReference type="Proteomes" id="UP001499967">
    <property type="component" value="Unassembled WGS sequence"/>
</dbReference>